<accession>A0A494J1R0</accession>
<gene>
    <name evidence="2" type="ORF">AYC66_01925</name>
    <name evidence="3" type="ORF">BAY09_07750</name>
</gene>
<dbReference type="AlphaFoldDB" id="A0A494J1R0"/>
<evidence type="ECO:0000256" key="1">
    <source>
        <dbReference type="SAM" id="SignalP"/>
    </source>
</evidence>
<feature type="signal peptide" evidence="1">
    <location>
        <begin position="1"/>
        <end position="22"/>
    </location>
</feature>
<dbReference type="Proteomes" id="UP000189738">
    <property type="component" value="Chromosome"/>
</dbReference>
<dbReference type="EMBL" id="CP014339">
    <property type="protein sequence ID" value="AQX49509.1"/>
    <property type="molecule type" value="Genomic_DNA"/>
</dbReference>
<feature type="chain" id="PRO_5043193605" description="Lipoprotein" evidence="1">
    <location>
        <begin position="23"/>
        <end position="165"/>
    </location>
</feature>
<reference evidence="2 4" key="1">
    <citation type="submission" date="2016-02" db="EMBL/GenBank/DDBJ databases">
        <authorList>
            <person name="Nicholson A.C."/>
            <person name="Humrighouse B.W."/>
            <person name="Loparev V."/>
            <person name="Emery B."/>
            <person name="Graziano J."/>
            <person name="McQuiston J.R."/>
        </authorList>
    </citation>
    <scope>NUCLEOTIDE SEQUENCE [LARGE SCALE GENOMIC DNA]</scope>
    <source>
        <strain evidence="2 4">E6809</strain>
    </source>
</reference>
<name>A0A494J1R0_9FLAO</name>
<proteinExistence type="predicted"/>
<evidence type="ECO:0000313" key="3">
    <source>
        <dbReference type="EMBL" id="OPB47277.1"/>
    </source>
</evidence>
<dbReference type="RefSeq" id="WP_078720267.1">
    <property type="nucleotide sequence ID" value="NZ_CP014339.1"/>
</dbReference>
<dbReference type="EMBL" id="MAHS01000015">
    <property type="protein sequence ID" value="OPB47277.1"/>
    <property type="molecule type" value="Genomic_DNA"/>
</dbReference>
<dbReference type="PROSITE" id="PS51257">
    <property type="entry name" value="PROKAR_LIPOPROTEIN"/>
    <property type="match status" value="1"/>
</dbReference>
<sequence length="165" mass="18977">MMKKNYYILPLTLALIISCNNSNTNTAVKLSDSLVSAKNDSMYPTVEKIDSLALNEPQIEKVTDTASTSYLIPIPKVYYCIAVFHLELQENYLKAGYENKHKVMVSDVFEIMDISEDSKYRKLDELEAKASVEYRHSWNLINREIKIYDSYSGASKARQNLYLIK</sequence>
<reference evidence="3" key="2">
    <citation type="submission" date="2016-06" db="EMBL/GenBank/DDBJ databases">
        <authorList>
            <person name="Nicholson A.C."/>
        </authorList>
    </citation>
    <scope>NUCLEOTIDE SEQUENCE [LARGE SCALE GENOMIC DNA]</scope>
    <source>
        <strain evidence="3">E6809</strain>
    </source>
</reference>
<evidence type="ECO:0000313" key="4">
    <source>
        <dbReference type="Proteomes" id="UP000189738"/>
    </source>
</evidence>
<evidence type="ECO:0000313" key="2">
    <source>
        <dbReference type="EMBL" id="AQX49509.1"/>
    </source>
</evidence>
<protein>
    <recommendedName>
        <fullName evidence="5">Lipoprotein</fullName>
    </recommendedName>
</protein>
<keyword evidence="1" id="KW-0732">Signal</keyword>
<evidence type="ECO:0008006" key="5">
    <source>
        <dbReference type="Google" id="ProtNLM"/>
    </source>
</evidence>
<organism evidence="3">
    <name type="scientific">Elizabethkingia anophelis</name>
    <dbReference type="NCBI Taxonomy" id="1117645"/>
    <lineage>
        <taxon>Bacteria</taxon>
        <taxon>Pseudomonadati</taxon>
        <taxon>Bacteroidota</taxon>
        <taxon>Flavobacteriia</taxon>
        <taxon>Flavobacteriales</taxon>
        <taxon>Weeksellaceae</taxon>
        <taxon>Elizabethkingia</taxon>
    </lineage>
</organism>